<reference evidence="4" key="1">
    <citation type="submission" date="2014-09" db="EMBL/GenBank/DDBJ databases">
        <title>Genome sequence of the luminous mushroom Mycena chlorophos for searching fungal bioluminescence genes.</title>
        <authorList>
            <person name="Tanaka Y."/>
            <person name="Kasuga D."/>
            <person name="Oba Y."/>
            <person name="Hase S."/>
            <person name="Sato K."/>
            <person name="Oba Y."/>
            <person name="Sakakibara Y."/>
        </authorList>
    </citation>
    <scope>NUCLEOTIDE SEQUENCE</scope>
</reference>
<sequence>MSPSSQTPPPTGLSSNKPSKMHWFKNLFSKSKPGPKLSSNLKDATSNASAPALISGHGNTGLDVPASSRANASLDLHAADTTPAISTEAHEVQPSVGKQVASAAWSVTKASAKIAETVFTGTPFNILLPALNKMFEIIDQIIENKESIAQLLLPLVERLDIVKAFKDEQLKVASAAWSVTKATAKIAETVFTGTSFNILLPALNKVFEIIDQIIENEESIAQLLLPLTERLDIVKAFKGQQLKIAGIGPSVERFSRTLDNVTIKLKNMHDEGLIKRAWHYDQHPEDLDKIFQEIDEATKNLQHPEDLNKIFQEIDEATKNLQLELHLATFKNIHKIIEHNELIRLNNTSLLSGLKARYNDTERPTCLKGTRTQVLEQILAWCKDTSTDSPTLFWLSGMAGTGKSTLATTICELLDSDKPASRLAASFFCLRQSETAYRDNIIPKIAYQLAVLLPQFRQSILDNNLDVNPPSPKVQIRDLLIQPWNESKADQKGLPPLVVVIDALDELENSAGSVFLTDLLNAINNHPDHLSGLKILVTSRPDPSVTAIGKMLPISGKSCLEEVPLKTVTKDIEIYLKHSLSKLGLSAEQLNQLTLQAEGLFIYAATVIRMIIPNKNKPPAASTQKEQLLAFIGTWPDKLHRKLDNALIDRLYERILDQCLEPLTH</sequence>
<feature type="domain" description="NACHT" evidence="3">
    <location>
        <begin position="391"/>
        <end position="542"/>
    </location>
</feature>
<dbReference type="Pfam" id="PF24883">
    <property type="entry name" value="NPHP3_N"/>
    <property type="match status" value="1"/>
</dbReference>
<evidence type="ECO:0000313" key="5">
    <source>
        <dbReference type="Proteomes" id="UP000815677"/>
    </source>
</evidence>
<protein>
    <recommendedName>
        <fullName evidence="3">NACHT domain-containing protein</fullName>
    </recommendedName>
</protein>
<dbReference type="InterPro" id="IPR027417">
    <property type="entry name" value="P-loop_NTPase"/>
</dbReference>
<dbReference type="InterPro" id="IPR056884">
    <property type="entry name" value="NPHP3-like_N"/>
</dbReference>
<dbReference type="PROSITE" id="PS50837">
    <property type="entry name" value="NACHT"/>
    <property type="match status" value="1"/>
</dbReference>
<evidence type="ECO:0000259" key="3">
    <source>
        <dbReference type="PROSITE" id="PS50837"/>
    </source>
</evidence>
<feature type="region of interest" description="Disordered" evidence="2">
    <location>
        <begin position="1"/>
        <end position="29"/>
    </location>
</feature>
<dbReference type="EMBL" id="DF847482">
    <property type="protein sequence ID" value="GAT51936.1"/>
    <property type="molecule type" value="Genomic_DNA"/>
</dbReference>
<gene>
    <name evidence="4" type="ORF">MCHLO_09031</name>
</gene>
<accession>A0ABQ0LLD7</accession>
<proteinExistence type="predicted"/>
<organism evidence="4 5">
    <name type="scientific">Mycena chlorophos</name>
    <name type="common">Agaric fungus</name>
    <name type="synonym">Agaricus chlorophos</name>
    <dbReference type="NCBI Taxonomy" id="658473"/>
    <lineage>
        <taxon>Eukaryota</taxon>
        <taxon>Fungi</taxon>
        <taxon>Dikarya</taxon>
        <taxon>Basidiomycota</taxon>
        <taxon>Agaricomycotina</taxon>
        <taxon>Agaricomycetes</taxon>
        <taxon>Agaricomycetidae</taxon>
        <taxon>Agaricales</taxon>
        <taxon>Marasmiineae</taxon>
        <taxon>Mycenaceae</taxon>
        <taxon>Mycena</taxon>
    </lineage>
</organism>
<dbReference type="Proteomes" id="UP000815677">
    <property type="component" value="Unassembled WGS sequence"/>
</dbReference>
<dbReference type="Gene3D" id="3.40.50.300">
    <property type="entry name" value="P-loop containing nucleotide triphosphate hydrolases"/>
    <property type="match status" value="1"/>
</dbReference>
<dbReference type="SUPFAM" id="SSF52540">
    <property type="entry name" value="P-loop containing nucleoside triphosphate hydrolases"/>
    <property type="match status" value="1"/>
</dbReference>
<keyword evidence="1" id="KW-0677">Repeat</keyword>
<dbReference type="InterPro" id="IPR007111">
    <property type="entry name" value="NACHT_NTPase"/>
</dbReference>
<evidence type="ECO:0000313" key="4">
    <source>
        <dbReference type="EMBL" id="GAT51936.1"/>
    </source>
</evidence>
<name>A0ABQ0LLD7_MYCCL</name>
<dbReference type="PANTHER" id="PTHR10039:SF14">
    <property type="entry name" value="NACHT DOMAIN-CONTAINING PROTEIN"/>
    <property type="match status" value="1"/>
</dbReference>
<dbReference type="PANTHER" id="PTHR10039">
    <property type="entry name" value="AMELOGENIN"/>
    <property type="match status" value="1"/>
</dbReference>
<evidence type="ECO:0000256" key="2">
    <source>
        <dbReference type="SAM" id="MobiDB-lite"/>
    </source>
</evidence>
<feature type="compositionally biased region" description="Pro residues" evidence="2">
    <location>
        <begin position="1"/>
        <end position="11"/>
    </location>
</feature>
<evidence type="ECO:0000256" key="1">
    <source>
        <dbReference type="ARBA" id="ARBA00022737"/>
    </source>
</evidence>
<keyword evidence="5" id="KW-1185">Reference proteome</keyword>